<reference evidence="2" key="1">
    <citation type="journal article" date="2020" name="Stud. Mycol.">
        <title>101 Dothideomycetes genomes: a test case for predicting lifestyles and emergence of pathogens.</title>
        <authorList>
            <person name="Haridas S."/>
            <person name="Albert R."/>
            <person name="Binder M."/>
            <person name="Bloem J."/>
            <person name="Labutti K."/>
            <person name="Salamov A."/>
            <person name="Andreopoulos B."/>
            <person name="Baker S."/>
            <person name="Barry K."/>
            <person name="Bills G."/>
            <person name="Bluhm B."/>
            <person name="Cannon C."/>
            <person name="Castanera R."/>
            <person name="Culley D."/>
            <person name="Daum C."/>
            <person name="Ezra D."/>
            <person name="Gonzalez J."/>
            <person name="Henrissat B."/>
            <person name="Kuo A."/>
            <person name="Liang C."/>
            <person name="Lipzen A."/>
            <person name="Lutzoni F."/>
            <person name="Magnuson J."/>
            <person name="Mondo S."/>
            <person name="Nolan M."/>
            <person name="Ohm R."/>
            <person name="Pangilinan J."/>
            <person name="Park H.-J."/>
            <person name="Ramirez L."/>
            <person name="Alfaro M."/>
            <person name="Sun H."/>
            <person name="Tritt A."/>
            <person name="Yoshinaga Y."/>
            <person name="Zwiers L.-H."/>
            <person name="Turgeon B."/>
            <person name="Goodwin S."/>
            <person name="Spatafora J."/>
            <person name="Crous P."/>
            <person name="Grigoriev I."/>
        </authorList>
    </citation>
    <scope>NUCLEOTIDE SEQUENCE</scope>
    <source>
        <strain evidence="2">CBS 119687</strain>
    </source>
</reference>
<evidence type="ECO:0000256" key="1">
    <source>
        <dbReference type="SAM" id="MobiDB-lite"/>
    </source>
</evidence>
<organism evidence="2 3">
    <name type="scientific">Dothidotthia symphoricarpi CBS 119687</name>
    <dbReference type="NCBI Taxonomy" id="1392245"/>
    <lineage>
        <taxon>Eukaryota</taxon>
        <taxon>Fungi</taxon>
        <taxon>Dikarya</taxon>
        <taxon>Ascomycota</taxon>
        <taxon>Pezizomycotina</taxon>
        <taxon>Dothideomycetes</taxon>
        <taxon>Pleosporomycetidae</taxon>
        <taxon>Pleosporales</taxon>
        <taxon>Dothidotthiaceae</taxon>
        <taxon>Dothidotthia</taxon>
    </lineage>
</organism>
<feature type="region of interest" description="Disordered" evidence="1">
    <location>
        <begin position="454"/>
        <end position="485"/>
    </location>
</feature>
<dbReference type="RefSeq" id="XP_033524842.1">
    <property type="nucleotide sequence ID" value="XM_033670372.1"/>
</dbReference>
<name>A0A6A6AH82_9PLEO</name>
<dbReference type="AlphaFoldDB" id="A0A6A6AH82"/>
<feature type="region of interest" description="Disordered" evidence="1">
    <location>
        <begin position="252"/>
        <end position="275"/>
    </location>
</feature>
<feature type="region of interest" description="Disordered" evidence="1">
    <location>
        <begin position="336"/>
        <end position="415"/>
    </location>
</feature>
<evidence type="ECO:0000313" key="3">
    <source>
        <dbReference type="Proteomes" id="UP000799771"/>
    </source>
</evidence>
<sequence length="726" mass="80607">MDIARTLQPPPSLHDAPLEANPDAVEHSELANAYQKQADCCHPSPSLDMVAHKFMENMKDRFGEQSSESNTIHGILGAFSARRITKRDAHSAIVLTLRNHEDLKQNLMDVLFHKDANWGPGDFDIDQCFPQRQPQLPLSPQLLQPTHQPQVRMPSMSSAWYPGSQTFQSINPATLHSYGAYAGFENQEPQEPQYASYGNIWHPQTQFGPSSPIVHMSEQFQYSHHSASPAMQQAARFPPYTSANYSVNYSLPQDAFDNDTHQQPHSNDQRERTGYSNWTTARSIHPSECTPSLTSDNLHLSAPSYGVRSPHMSSPVQKFPDAAPSMLGIPIAIPIGQPAVDMQPPSKKRPRKESVTHVKPKTQVEADDDVECEERSHSPVQGEPSPTRRLSDTRPSVGNSRRQSQGQGRFIHNLCGKGFSTRSKVKQHHWGKKNNDLATKTGCWAKYKKPNVSWDAHPSCKEESARSHSTKQMSFGEPRKNSAQPVLKREANNAATSSPKTLAIAIMKTNDQQIIPGFSTLQDLPGMVAQALHPRALPQYSLDEAQIYHSHRLPSRGNFDALLTAANVASKIDAPKPLSRHDSVVSHLDAQAVIAERNMQHTPTWAFPYREQEHPSFRYSHYHLPPVAVSGLGISKQIYGNGQVPHRMLASSQVGQCDYASPSIPSESVEPEDGMDFAPCAAQSSLRVDSGIENHEIYEDGHFKVSTSQQEILPDGPGPEKKKLKT</sequence>
<dbReference type="EMBL" id="ML977504">
    <property type="protein sequence ID" value="KAF2130455.1"/>
    <property type="molecule type" value="Genomic_DNA"/>
</dbReference>
<dbReference type="OrthoDB" id="3644322at2759"/>
<dbReference type="Proteomes" id="UP000799771">
    <property type="component" value="Unassembled WGS sequence"/>
</dbReference>
<protein>
    <submittedName>
        <fullName evidence="2">Uncharacterized protein</fullName>
    </submittedName>
</protein>
<feature type="compositionally biased region" description="Basic and acidic residues" evidence="1">
    <location>
        <begin position="258"/>
        <end position="273"/>
    </location>
</feature>
<accession>A0A6A6AH82</accession>
<proteinExistence type="predicted"/>
<gene>
    <name evidence="2" type="ORF">P153DRAFT_384724</name>
</gene>
<feature type="compositionally biased region" description="Polar residues" evidence="1">
    <location>
        <begin position="393"/>
        <end position="407"/>
    </location>
</feature>
<evidence type="ECO:0000313" key="2">
    <source>
        <dbReference type="EMBL" id="KAF2130455.1"/>
    </source>
</evidence>
<feature type="region of interest" description="Disordered" evidence="1">
    <location>
        <begin position="703"/>
        <end position="726"/>
    </location>
</feature>
<dbReference type="GeneID" id="54410804"/>
<keyword evidence="3" id="KW-1185">Reference proteome</keyword>